<evidence type="ECO:0000313" key="2">
    <source>
        <dbReference type="Proteomes" id="UP000317909"/>
    </source>
</evidence>
<evidence type="ECO:0000313" key="1">
    <source>
        <dbReference type="EMBL" id="QDT72034.1"/>
    </source>
</evidence>
<name>A0A517TUH9_9BACT</name>
<dbReference type="KEGG" id="llh:I41_11990"/>
<dbReference type="SUPFAM" id="SSF52172">
    <property type="entry name" value="CheY-like"/>
    <property type="match status" value="1"/>
</dbReference>
<proteinExistence type="predicted"/>
<keyword evidence="2" id="KW-1185">Reference proteome</keyword>
<dbReference type="AlphaFoldDB" id="A0A517TUH9"/>
<dbReference type="InterPro" id="IPR011006">
    <property type="entry name" value="CheY-like_superfamily"/>
</dbReference>
<organism evidence="1 2">
    <name type="scientific">Lacipirellula limnantheis</name>
    <dbReference type="NCBI Taxonomy" id="2528024"/>
    <lineage>
        <taxon>Bacteria</taxon>
        <taxon>Pseudomonadati</taxon>
        <taxon>Planctomycetota</taxon>
        <taxon>Planctomycetia</taxon>
        <taxon>Pirellulales</taxon>
        <taxon>Lacipirellulaceae</taxon>
        <taxon>Lacipirellula</taxon>
    </lineage>
</organism>
<gene>
    <name evidence="1" type="ORF">I41_11990</name>
</gene>
<protein>
    <recommendedName>
        <fullName evidence="3">Response regulatory domain-containing protein</fullName>
    </recommendedName>
</protein>
<sequence length="172" mass="18970">MATVNGTPTAVLDLRDETARVVARTAPPQLLRCMVVSLSARRRRLIRTAAEAQAWEAIVCRDAGEFLRTAFKRSVPLIVVDMPDSSSSAYSEFKGVVERTKEITSSLMLVVGAGADESEEIWARQLGAWAYLCEAKTLRGFELLLEEARHAVDRRELLAPEGLSCDSIFANE</sequence>
<evidence type="ECO:0008006" key="3">
    <source>
        <dbReference type="Google" id="ProtNLM"/>
    </source>
</evidence>
<dbReference type="RefSeq" id="WP_145431639.1">
    <property type="nucleotide sequence ID" value="NZ_CP036339.1"/>
</dbReference>
<dbReference type="OrthoDB" id="277509at2"/>
<dbReference type="EMBL" id="CP036339">
    <property type="protein sequence ID" value="QDT72034.1"/>
    <property type="molecule type" value="Genomic_DNA"/>
</dbReference>
<reference evidence="1 2" key="1">
    <citation type="submission" date="2019-02" db="EMBL/GenBank/DDBJ databases">
        <title>Deep-cultivation of Planctomycetes and their phenomic and genomic characterization uncovers novel biology.</title>
        <authorList>
            <person name="Wiegand S."/>
            <person name="Jogler M."/>
            <person name="Boedeker C."/>
            <person name="Pinto D."/>
            <person name="Vollmers J."/>
            <person name="Rivas-Marin E."/>
            <person name="Kohn T."/>
            <person name="Peeters S.H."/>
            <person name="Heuer A."/>
            <person name="Rast P."/>
            <person name="Oberbeckmann S."/>
            <person name="Bunk B."/>
            <person name="Jeske O."/>
            <person name="Meyerdierks A."/>
            <person name="Storesund J.E."/>
            <person name="Kallscheuer N."/>
            <person name="Luecker S."/>
            <person name="Lage O.M."/>
            <person name="Pohl T."/>
            <person name="Merkel B.J."/>
            <person name="Hornburger P."/>
            <person name="Mueller R.-W."/>
            <person name="Bruemmer F."/>
            <person name="Labrenz M."/>
            <person name="Spormann A.M."/>
            <person name="Op den Camp H."/>
            <person name="Overmann J."/>
            <person name="Amann R."/>
            <person name="Jetten M.S.M."/>
            <person name="Mascher T."/>
            <person name="Medema M.H."/>
            <person name="Devos D.P."/>
            <person name="Kaster A.-K."/>
            <person name="Ovreas L."/>
            <person name="Rohde M."/>
            <person name="Galperin M.Y."/>
            <person name="Jogler C."/>
        </authorList>
    </citation>
    <scope>NUCLEOTIDE SEQUENCE [LARGE SCALE GENOMIC DNA]</scope>
    <source>
        <strain evidence="1 2">I41</strain>
    </source>
</reference>
<dbReference type="Proteomes" id="UP000317909">
    <property type="component" value="Chromosome"/>
</dbReference>
<accession>A0A517TUH9</accession>